<dbReference type="EMBL" id="AMFJ01034153">
    <property type="protein sequence ID" value="EKD30110.1"/>
    <property type="molecule type" value="Genomic_DNA"/>
</dbReference>
<name>K1XIG0_9BACT</name>
<gene>
    <name evidence="1" type="ORF">ACD_78C00153G0001</name>
</gene>
<organism evidence="1">
    <name type="scientific">uncultured bacterium</name>
    <name type="common">gcode 4</name>
    <dbReference type="NCBI Taxonomy" id="1234023"/>
    <lineage>
        <taxon>Bacteria</taxon>
        <taxon>environmental samples</taxon>
    </lineage>
</organism>
<proteinExistence type="predicted"/>
<dbReference type="AlphaFoldDB" id="K1XIG0"/>
<comment type="caution">
    <text evidence="1">The sequence shown here is derived from an EMBL/GenBank/DDBJ whole genome shotgun (WGS) entry which is preliminary data.</text>
</comment>
<accession>K1XIG0</accession>
<evidence type="ECO:0000313" key="1">
    <source>
        <dbReference type="EMBL" id="EKD30110.1"/>
    </source>
</evidence>
<sequence length="60" mass="7335">MARQNSDQYACFRIDNRQDIYPELLHKFFRIIAWSGVVSEYIRDKMNILQRQISDSFIFF</sequence>
<protein>
    <submittedName>
        <fullName evidence="1">Uncharacterized protein</fullName>
    </submittedName>
</protein>
<reference evidence="1" key="1">
    <citation type="journal article" date="2012" name="Science">
        <title>Fermentation, hydrogen, and sulfur metabolism in multiple uncultivated bacterial phyla.</title>
        <authorList>
            <person name="Wrighton K.C."/>
            <person name="Thomas B.C."/>
            <person name="Sharon I."/>
            <person name="Miller C.S."/>
            <person name="Castelle C.J."/>
            <person name="VerBerkmoes N.C."/>
            <person name="Wilkins M.J."/>
            <person name="Hettich R.L."/>
            <person name="Lipton M.S."/>
            <person name="Williams K.H."/>
            <person name="Long P.E."/>
            <person name="Banfield J.F."/>
        </authorList>
    </citation>
    <scope>NUCLEOTIDE SEQUENCE [LARGE SCALE GENOMIC DNA]</scope>
</reference>